<feature type="chain" id="PRO_5043474721" evidence="2">
    <location>
        <begin position="22"/>
        <end position="203"/>
    </location>
</feature>
<accession>A0AAW0N781</accession>
<feature type="region of interest" description="Disordered" evidence="1">
    <location>
        <begin position="166"/>
        <end position="203"/>
    </location>
</feature>
<keyword evidence="2" id="KW-0732">Signal</keyword>
<name>A0AAW0N781_9GOBI</name>
<organism evidence="3 4">
    <name type="scientific">Mugilogobius chulae</name>
    <name type="common">yellowstripe goby</name>
    <dbReference type="NCBI Taxonomy" id="88201"/>
    <lineage>
        <taxon>Eukaryota</taxon>
        <taxon>Metazoa</taxon>
        <taxon>Chordata</taxon>
        <taxon>Craniata</taxon>
        <taxon>Vertebrata</taxon>
        <taxon>Euteleostomi</taxon>
        <taxon>Actinopterygii</taxon>
        <taxon>Neopterygii</taxon>
        <taxon>Teleostei</taxon>
        <taxon>Neoteleostei</taxon>
        <taxon>Acanthomorphata</taxon>
        <taxon>Gobiaria</taxon>
        <taxon>Gobiiformes</taxon>
        <taxon>Gobioidei</taxon>
        <taxon>Gobiidae</taxon>
        <taxon>Gobionellinae</taxon>
        <taxon>Mugilogobius</taxon>
    </lineage>
</organism>
<dbReference type="Pfam" id="PF07117">
    <property type="entry name" value="DUF1373"/>
    <property type="match status" value="1"/>
</dbReference>
<sequence>MINYKLLWMYYLLFELAACRTLLNFDPNSASSPNVVQYKGAADNTAYQAVPLGSNQAVPPGFQGFYQPAPQAYYGYSPYSSLVPYNYGQRQYVSYAVPFPAGHGQEQYWRSPPGANQVPQQEFFSDVSYLDPMHTVNARSRYHRGRAVFAQSRYVPGKPQLGSQPGHFPVFLPVPNPASEPKDFRQPKPHPPASYPEYAPLKA</sequence>
<keyword evidence="4" id="KW-1185">Reference proteome</keyword>
<evidence type="ECO:0000256" key="2">
    <source>
        <dbReference type="SAM" id="SignalP"/>
    </source>
</evidence>
<evidence type="ECO:0000256" key="1">
    <source>
        <dbReference type="SAM" id="MobiDB-lite"/>
    </source>
</evidence>
<dbReference type="AlphaFoldDB" id="A0AAW0N781"/>
<evidence type="ECO:0000313" key="3">
    <source>
        <dbReference type="EMBL" id="KAK7891996.1"/>
    </source>
</evidence>
<protein>
    <submittedName>
        <fullName evidence="3">Uncharacterized protein</fullName>
    </submittedName>
</protein>
<dbReference type="EMBL" id="JBBPFD010000017">
    <property type="protein sequence ID" value="KAK7891996.1"/>
    <property type="molecule type" value="Genomic_DNA"/>
</dbReference>
<comment type="caution">
    <text evidence="3">The sequence shown here is derived from an EMBL/GenBank/DDBJ whole genome shotgun (WGS) entry which is preliminary data.</text>
</comment>
<feature type="signal peptide" evidence="2">
    <location>
        <begin position="1"/>
        <end position="21"/>
    </location>
</feature>
<proteinExistence type="predicted"/>
<dbReference type="Proteomes" id="UP001460270">
    <property type="component" value="Unassembled WGS sequence"/>
</dbReference>
<reference evidence="4" key="1">
    <citation type="submission" date="2024-04" db="EMBL/GenBank/DDBJ databases">
        <title>Salinicola lusitanus LLJ914,a marine bacterium isolated from the Okinawa Trough.</title>
        <authorList>
            <person name="Li J."/>
        </authorList>
    </citation>
    <scope>NUCLEOTIDE SEQUENCE [LARGE SCALE GENOMIC DNA]</scope>
</reference>
<evidence type="ECO:0000313" key="4">
    <source>
        <dbReference type="Proteomes" id="UP001460270"/>
    </source>
</evidence>
<dbReference type="InterPro" id="IPR009803">
    <property type="entry name" value="DUF1373"/>
</dbReference>
<gene>
    <name evidence="3" type="ORF">WMY93_023959</name>
</gene>